<keyword evidence="1" id="KW-0489">Methyltransferase</keyword>
<keyword evidence="1" id="KW-0808">Transferase</keyword>
<sequence length="235" mass="26818">MHTRSSLKLNKRLSAIRDLVTDDYAHIWDCCCDHGHLGASLLDSRPKAQVHFVDLVDELILNLGEKLAQYYPLTDYNWLTHCLDLCDLNLSPYPGKHLLVIAGVGGELCAKFVSAIVKSNPNADIEFLLCPVHHQFELRSQLIELKLGLLHEALILENNRFYEILWVNKLEHSSQVSCTITDVGVDIWQENASISATQINRYMDKTLQHYQRKQLENKAKISPIIAAYQSIRLKD</sequence>
<dbReference type="GO" id="GO:0032259">
    <property type="term" value="P:methylation"/>
    <property type="evidence" value="ECO:0007669"/>
    <property type="project" value="UniProtKB-KW"/>
</dbReference>
<organism evidence="1 2">
    <name type="scientific">Alginatibacterium sediminis</name>
    <dbReference type="NCBI Taxonomy" id="2164068"/>
    <lineage>
        <taxon>Bacteria</taxon>
        <taxon>Pseudomonadati</taxon>
        <taxon>Pseudomonadota</taxon>
        <taxon>Gammaproteobacteria</taxon>
        <taxon>Alteromonadales</taxon>
        <taxon>Alteromonadaceae</taxon>
        <taxon>Alginatibacterium</taxon>
    </lineage>
</organism>
<dbReference type="PANTHER" id="PTHR38451">
    <property type="entry name" value="TRNA (ADENINE(22)-N(1))-METHYLTRANSFERASE"/>
    <property type="match status" value="1"/>
</dbReference>
<dbReference type="GO" id="GO:0008168">
    <property type="term" value="F:methyltransferase activity"/>
    <property type="evidence" value="ECO:0007669"/>
    <property type="project" value="UniProtKB-KW"/>
</dbReference>
<comment type="caution">
    <text evidence="1">The sequence shown here is derived from an EMBL/GenBank/DDBJ whole genome shotgun (WGS) entry which is preliminary data.</text>
</comment>
<evidence type="ECO:0000313" key="1">
    <source>
        <dbReference type="EMBL" id="RKF17512.1"/>
    </source>
</evidence>
<dbReference type="PIRSF" id="PIRSF028234">
    <property type="entry name" value="UCP028234"/>
    <property type="match status" value="1"/>
</dbReference>
<evidence type="ECO:0000313" key="2">
    <source>
        <dbReference type="Proteomes" id="UP000286482"/>
    </source>
</evidence>
<dbReference type="EMBL" id="RAQO01000007">
    <property type="protein sequence ID" value="RKF17512.1"/>
    <property type="molecule type" value="Genomic_DNA"/>
</dbReference>
<protein>
    <submittedName>
        <fullName evidence="1">SAM-dependent methyltransferase</fullName>
    </submittedName>
</protein>
<keyword evidence="2" id="KW-1185">Reference proteome</keyword>
<dbReference type="InterPro" id="IPR016876">
    <property type="entry name" value="UCP028234"/>
</dbReference>
<dbReference type="InterPro" id="IPR029063">
    <property type="entry name" value="SAM-dependent_MTases_sf"/>
</dbReference>
<accession>A0A420EA26</accession>
<gene>
    <name evidence="1" type="ORF">DBZ36_13810</name>
</gene>
<dbReference type="SUPFAM" id="SSF53335">
    <property type="entry name" value="S-adenosyl-L-methionine-dependent methyltransferases"/>
    <property type="match status" value="1"/>
</dbReference>
<reference evidence="1 2" key="1">
    <citation type="submission" date="2018-09" db="EMBL/GenBank/DDBJ databases">
        <authorList>
            <person name="Wang Z."/>
        </authorList>
    </citation>
    <scope>NUCLEOTIDE SEQUENCE [LARGE SCALE GENOMIC DNA]</scope>
    <source>
        <strain evidence="1 2">ALS 81</strain>
    </source>
</reference>
<dbReference type="AlphaFoldDB" id="A0A420EA26"/>
<dbReference type="Gene3D" id="3.40.50.150">
    <property type="entry name" value="Vaccinia Virus protein VP39"/>
    <property type="match status" value="1"/>
</dbReference>
<dbReference type="Proteomes" id="UP000286482">
    <property type="component" value="Unassembled WGS sequence"/>
</dbReference>
<name>A0A420EA26_9ALTE</name>
<dbReference type="Pfam" id="PF12847">
    <property type="entry name" value="Methyltransf_18"/>
    <property type="match status" value="1"/>
</dbReference>
<proteinExistence type="predicted"/>
<dbReference type="PANTHER" id="PTHR38451:SF1">
    <property type="entry name" value="TRNA (ADENINE(22)-N(1))-METHYLTRANSFERASE"/>
    <property type="match status" value="1"/>
</dbReference>